<protein>
    <submittedName>
        <fullName evidence="13">Tumor necrosis factor receptor superfamily member 19L isoform X1</fullName>
    </submittedName>
</protein>
<feature type="region of interest" description="Disordered" evidence="8">
    <location>
        <begin position="330"/>
        <end position="439"/>
    </location>
</feature>
<dbReference type="PANTHER" id="PTHR47397:SF1">
    <property type="entry name" value="TUMOR NECROSIS FACTOR RECEPTOR SUPERFAMILY MEMBER 19L"/>
    <property type="match status" value="1"/>
</dbReference>
<evidence type="ECO:0000256" key="4">
    <source>
        <dbReference type="ARBA" id="ARBA00022692"/>
    </source>
</evidence>
<dbReference type="Proteomes" id="UP000515140">
    <property type="component" value="Unplaced"/>
</dbReference>
<keyword evidence="5 9" id="KW-1133">Transmembrane helix</keyword>
<dbReference type="GO" id="GO:0006915">
    <property type="term" value="P:apoptotic process"/>
    <property type="evidence" value="ECO:0007669"/>
    <property type="project" value="Ensembl"/>
</dbReference>
<keyword evidence="13" id="KW-0675">Receptor</keyword>
<evidence type="ECO:0000256" key="5">
    <source>
        <dbReference type="ARBA" id="ARBA00022989"/>
    </source>
</evidence>
<feature type="disulfide bond" evidence="7">
    <location>
        <begin position="42"/>
        <end position="55"/>
    </location>
</feature>
<dbReference type="GeneID" id="110210603"/>
<dbReference type="GO" id="GO:0005829">
    <property type="term" value="C:cytosol"/>
    <property type="evidence" value="ECO:0007669"/>
    <property type="project" value="Ensembl"/>
</dbReference>
<evidence type="ECO:0000256" key="7">
    <source>
        <dbReference type="PROSITE-ProRule" id="PRU00206"/>
    </source>
</evidence>
<gene>
    <name evidence="13" type="primary">RELT</name>
</gene>
<keyword evidence="4 9" id="KW-0812">Transmembrane</keyword>
<dbReference type="FunCoup" id="A0A6P5KKX3">
    <property type="interactions" value="993"/>
</dbReference>
<feature type="signal peptide" evidence="10">
    <location>
        <begin position="1"/>
        <end position="24"/>
    </location>
</feature>
<keyword evidence="10" id="KW-0732">Signal</keyword>
<dbReference type="PRINTS" id="PR01970">
    <property type="entry name" value="TNFACTORR19L"/>
</dbReference>
<evidence type="ECO:0000256" key="1">
    <source>
        <dbReference type="ARBA" id="ARBA00004162"/>
    </source>
</evidence>
<dbReference type="SMART" id="SM00208">
    <property type="entry name" value="TNFR"/>
    <property type="match status" value="2"/>
</dbReference>
<feature type="transmembrane region" description="Helical" evidence="9">
    <location>
        <begin position="180"/>
        <end position="203"/>
    </location>
</feature>
<feature type="domain" description="TNFR-Cys" evidence="11">
    <location>
        <begin position="26"/>
        <end position="65"/>
    </location>
</feature>
<organism evidence="12 13">
    <name type="scientific">Phascolarctos cinereus</name>
    <name type="common">Koala</name>
    <dbReference type="NCBI Taxonomy" id="38626"/>
    <lineage>
        <taxon>Eukaryota</taxon>
        <taxon>Metazoa</taxon>
        <taxon>Chordata</taxon>
        <taxon>Craniata</taxon>
        <taxon>Vertebrata</taxon>
        <taxon>Euteleostomi</taxon>
        <taxon>Mammalia</taxon>
        <taxon>Metatheria</taxon>
        <taxon>Diprotodontia</taxon>
        <taxon>Phascolarctidae</taxon>
        <taxon>Phascolarctos</taxon>
    </lineage>
</organism>
<dbReference type="GO" id="GO:0005654">
    <property type="term" value="C:nucleoplasm"/>
    <property type="evidence" value="ECO:0007669"/>
    <property type="project" value="Ensembl"/>
</dbReference>
<evidence type="ECO:0000313" key="13">
    <source>
        <dbReference type="RefSeq" id="XP_020845267.1"/>
    </source>
</evidence>
<dbReference type="OMA" id="SRCSQKW"/>
<comment type="caution">
    <text evidence="7">Lacks conserved residue(s) required for the propagation of feature annotation.</text>
</comment>
<dbReference type="Pfam" id="PF12606">
    <property type="entry name" value="RELT"/>
    <property type="match status" value="1"/>
</dbReference>
<evidence type="ECO:0000259" key="11">
    <source>
        <dbReference type="PROSITE" id="PS50050"/>
    </source>
</evidence>
<dbReference type="CDD" id="cd13419">
    <property type="entry name" value="TNFRSF19L"/>
    <property type="match status" value="1"/>
</dbReference>
<proteinExistence type="inferred from homology"/>
<dbReference type="InterPro" id="IPR034048">
    <property type="entry name" value="TNFRSF19L_N"/>
</dbReference>
<dbReference type="RefSeq" id="XP_020845267.1">
    <property type="nucleotide sequence ID" value="XM_020989608.1"/>
</dbReference>
<accession>A0A6P5KKX3</accession>
<evidence type="ECO:0000256" key="10">
    <source>
        <dbReference type="SAM" id="SignalP"/>
    </source>
</evidence>
<dbReference type="GO" id="GO:0005730">
    <property type="term" value="C:nucleolus"/>
    <property type="evidence" value="ECO:0007669"/>
    <property type="project" value="Ensembl"/>
</dbReference>
<keyword evidence="12" id="KW-1185">Reference proteome</keyword>
<comment type="similarity">
    <text evidence="2">Belongs to the RELT family.</text>
</comment>
<dbReference type="CTD" id="84957"/>
<reference evidence="13" key="1">
    <citation type="submission" date="2025-08" db="UniProtKB">
        <authorList>
            <consortium name="RefSeq"/>
        </authorList>
    </citation>
    <scope>IDENTIFICATION</scope>
    <source>
        <tissue evidence="13">Spleen</tissue>
    </source>
</reference>
<feature type="repeat" description="TNFR-Cys" evidence="7">
    <location>
        <begin position="26"/>
        <end position="65"/>
    </location>
</feature>
<evidence type="ECO:0000256" key="2">
    <source>
        <dbReference type="ARBA" id="ARBA00008688"/>
    </source>
</evidence>
<name>A0A6P5KKX3_PHACI</name>
<dbReference type="GO" id="GO:0097186">
    <property type="term" value="P:amelogenesis"/>
    <property type="evidence" value="ECO:0007669"/>
    <property type="project" value="Ensembl"/>
</dbReference>
<evidence type="ECO:0000256" key="6">
    <source>
        <dbReference type="ARBA" id="ARBA00023136"/>
    </source>
</evidence>
<dbReference type="GO" id="GO:0005886">
    <property type="term" value="C:plasma membrane"/>
    <property type="evidence" value="ECO:0007669"/>
    <property type="project" value="UniProtKB-SubCell"/>
</dbReference>
<evidence type="ECO:0000256" key="3">
    <source>
        <dbReference type="ARBA" id="ARBA00022475"/>
    </source>
</evidence>
<evidence type="ECO:0000313" key="12">
    <source>
        <dbReference type="Proteomes" id="UP000515140"/>
    </source>
</evidence>
<comment type="subcellular location">
    <subcellularLocation>
        <location evidence="1">Cell membrane</location>
        <topology evidence="1">Single-pass membrane protein</topology>
    </subcellularLocation>
</comment>
<dbReference type="PROSITE" id="PS51257">
    <property type="entry name" value="PROKAR_LIPOPROTEIN"/>
    <property type="match status" value="1"/>
</dbReference>
<feature type="chain" id="PRO_5027813155" evidence="10">
    <location>
        <begin position="25"/>
        <end position="451"/>
    </location>
</feature>
<dbReference type="PROSITE" id="PS50050">
    <property type="entry name" value="TNFR_NGFR_2"/>
    <property type="match status" value="1"/>
</dbReference>
<dbReference type="Gene3D" id="2.10.50.10">
    <property type="entry name" value="Tumor Necrosis Factor Receptor, subunit A, domain 2"/>
    <property type="match status" value="1"/>
</dbReference>
<sequence length="451" mass="48210">MKCQRLCWSLTCFLTLLNGPQSSSLSCQDSEYQTEAGDCAVCPECPPGEEPNQECGSGLGLGTVCRACRPGTFSTSLGQSPCLPHTGCFHLRRVEVQAGTTTIDAQCGGCISGFYYPSRHLNIACRPCSWAPMGTPGCEEPSLKRGARPRRNVEAGVGPEARLSENGTQTEVPEEAAAQYAVIAIVPIFCLMGLLGILLCNLLKKKGYHCTAHKDGGEEAGLEGKNGTNAAYRMDDPNEDTIGVLVRLITEKKENAAALEELLKEYHSKQLVQTSYKPLPKLTQGPPPIPHICQHQHHLHTVQGLASRSGSCCSRCSQRKWPEVLLSPEAAAASTPTPSVLPPRGGGSKPTPKGSRPGEITILSVGRFRVARIPEQRPSPPPPEVKTISETSEEGEAAEAPPPGLPPENRALLGSGGGRPKWLKTPASGPTESKSEENRYVVRLSESNLVI</sequence>
<dbReference type="AlphaFoldDB" id="A0A6P5KKX3"/>
<dbReference type="InterPro" id="IPR022333">
    <property type="entry name" value="TNFR_19-like"/>
</dbReference>
<keyword evidence="6 9" id="KW-0472">Membrane</keyword>
<dbReference type="PANTHER" id="PTHR47397">
    <property type="entry name" value="TUMOR NECROSIS FACTOR RECEPTOR SUPERFAMILY MEMBER 19L"/>
    <property type="match status" value="1"/>
</dbReference>
<dbReference type="InterPro" id="IPR001368">
    <property type="entry name" value="TNFR/NGFR_Cys_rich_reg"/>
</dbReference>
<evidence type="ECO:0000256" key="9">
    <source>
        <dbReference type="SAM" id="Phobius"/>
    </source>
</evidence>
<dbReference type="InterPro" id="IPR022248">
    <property type="entry name" value="TNF_rcpt_RELT"/>
</dbReference>
<keyword evidence="3" id="KW-1003">Cell membrane</keyword>
<evidence type="ECO:0000256" key="8">
    <source>
        <dbReference type="SAM" id="MobiDB-lite"/>
    </source>
</evidence>
<keyword evidence="7" id="KW-1015">Disulfide bond</keyword>
<dbReference type="KEGG" id="pcw:110210603"/>
<dbReference type="InParanoid" id="A0A6P5KKX3"/>